<feature type="signal peptide" evidence="2">
    <location>
        <begin position="1"/>
        <end position="26"/>
    </location>
</feature>
<evidence type="ECO:0000256" key="2">
    <source>
        <dbReference type="SAM" id="SignalP"/>
    </source>
</evidence>
<sequence>MKVAVTRRVLTVASVLGLVVLSGACAQTSPDGQPTDSSSPTAYDPSAEGADWKPQGEAAVEKSYQDYLTYLQKSMQITNPPDVELVRYVSVDDWPHVISECITSAGFPVRVSQGGVVLDGDIPDEQADAMNLAWYTCQAGYPADQRTQEPLPRVRAEKQYNHLVENVAPCVRAEGFEVPQAPSLESWLDAYYTDGAAWDPFTVVGEAGPEELDAIYIACPHDAPDLYPESD</sequence>
<evidence type="ECO:0000313" key="4">
    <source>
        <dbReference type="Proteomes" id="UP000655570"/>
    </source>
</evidence>
<reference evidence="3 4" key="1">
    <citation type="submission" date="2020-08" db="EMBL/GenBank/DDBJ databases">
        <title>A Genomic Blueprint of the Chicken Gut Microbiome.</title>
        <authorList>
            <person name="Gilroy R."/>
            <person name="Ravi A."/>
            <person name="Getino M."/>
            <person name="Pursley I."/>
            <person name="Horton D.L."/>
            <person name="Alikhan N.-F."/>
            <person name="Baker D."/>
            <person name="Gharbi K."/>
            <person name="Hall N."/>
            <person name="Watson M."/>
            <person name="Adriaenssens E.M."/>
            <person name="Foster-Nyarko E."/>
            <person name="Jarju S."/>
            <person name="Secka A."/>
            <person name="Antonio M."/>
            <person name="Oren A."/>
            <person name="Chaudhuri R."/>
            <person name="La Ragione R.M."/>
            <person name="Hildebrand F."/>
            <person name="Pallen M.J."/>
        </authorList>
    </citation>
    <scope>NUCLEOTIDE SEQUENCE [LARGE SCALE GENOMIC DNA]</scope>
    <source>
        <strain evidence="3 4">Sa2CUA9</strain>
    </source>
</reference>
<evidence type="ECO:0000313" key="3">
    <source>
        <dbReference type="EMBL" id="MBD7982923.1"/>
    </source>
</evidence>
<organism evidence="3 4">
    <name type="scientific">Oerskovia merdavium</name>
    <dbReference type="NCBI Taxonomy" id="2762227"/>
    <lineage>
        <taxon>Bacteria</taxon>
        <taxon>Bacillati</taxon>
        <taxon>Actinomycetota</taxon>
        <taxon>Actinomycetes</taxon>
        <taxon>Micrococcales</taxon>
        <taxon>Cellulomonadaceae</taxon>
        <taxon>Oerskovia</taxon>
    </lineage>
</organism>
<dbReference type="Proteomes" id="UP000655570">
    <property type="component" value="Unassembled WGS sequence"/>
</dbReference>
<proteinExistence type="predicted"/>
<protein>
    <submittedName>
        <fullName evidence="3">Uncharacterized protein</fullName>
    </submittedName>
</protein>
<accession>A0ABR8U4G8</accession>
<dbReference type="PROSITE" id="PS51257">
    <property type="entry name" value="PROKAR_LIPOPROTEIN"/>
    <property type="match status" value="1"/>
</dbReference>
<feature type="region of interest" description="Disordered" evidence="1">
    <location>
        <begin position="27"/>
        <end position="56"/>
    </location>
</feature>
<dbReference type="RefSeq" id="WP_191806102.1">
    <property type="nucleotide sequence ID" value="NZ_JACSQF010000034.1"/>
</dbReference>
<comment type="caution">
    <text evidence="3">The sequence shown here is derived from an EMBL/GenBank/DDBJ whole genome shotgun (WGS) entry which is preliminary data.</text>
</comment>
<keyword evidence="4" id="KW-1185">Reference proteome</keyword>
<name>A0ABR8U4G8_9CELL</name>
<dbReference type="EMBL" id="JACSQF010000034">
    <property type="protein sequence ID" value="MBD7982923.1"/>
    <property type="molecule type" value="Genomic_DNA"/>
</dbReference>
<feature type="compositionally biased region" description="Polar residues" evidence="1">
    <location>
        <begin position="27"/>
        <end position="41"/>
    </location>
</feature>
<keyword evidence="2" id="KW-0732">Signal</keyword>
<evidence type="ECO:0000256" key="1">
    <source>
        <dbReference type="SAM" id="MobiDB-lite"/>
    </source>
</evidence>
<gene>
    <name evidence="3" type="ORF">H9641_19690</name>
</gene>
<feature type="chain" id="PRO_5046580748" evidence="2">
    <location>
        <begin position="27"/>
        <end position="231"/>
    </location>
</feature>